<proteinExistence type="predicted"/>
<feature type="domain" description="DUF7869" evidence="2">
    <location>
        <begin position="481"/>
        <end position="615"/>
    </location>
</feature>
<dbReference type="InterPro" id="IPR057191">
    <property type="entry name" value="DUF7869"/>
</dbReference>
<dbReference type="EMBL" id="CAKOGL010000010">
    <property type="protein sequence ID" value="CAH2091020.1"/>
    <property type="molecule type" value="Genomic_DNA"/>
</dbReference>
<keyword evidence="4" id="KW-1185">Reference proteome</keyword>
<dbReference type="Gene3D" id="3.40.630.30">
    <property type="match status" value="1"/>
</dbReference>
<feature type="compositionally biased region" description="Basic and acidic residues" evidence="1">
    <location>
        <begin position="163"/>
        <end position="175"/>
    </location>
</feature>
<organism evidence="3 4">
    <name type="scientific">Euphydryas editha</name>
    <name type="common">Edith's checkerspot</name>
    <dbReference type="NCBI Taxonomy" id="104508"/>
    <lineage>
        <taxon>Eukaryota</taxon>
        <taxon>Metazoa</taxon>
        <taxon>Ecdysozoa</taxon>
        <taxon>Arthropoda</taxon>
        <taxon>Hexapoda</taxon>
        <taxon>Insecta</taxon>
        <taxon>Pterygota</taxon>
        <taxon>Neoptera</taxon>
        <taxon>Endopterygota</taxon>
        <taxon>Lepidoptera</taxon>
        <taxon>Glossata</taxon>
        <taxon>Ditrysia</taxon>
        <taxon>Papilionoidea</taxon>
        <taxon>Nymphalidae</taxon>
        <taxon>Nymphalinae</taxon>
        <taxon>Euphydryas</taxon>
    </lineage>
</organism>
<sequence>MNIRCARPSDLMNMQHCNLLCLPENYQMKYYFYHGLSWPQLSYVAEDEKGHIVESPLPISFNESEMNELVNIIDENIFDNLEVAKDSDTANLETPHPSPSCTINHLDYDCDNDFCPYYIQKENLSAFDILPQPSPACISSCLAYTTMSNSPISDISNNSPTTSDRRHPSRKDKGDVRKRHYKEWIDNKRKCLRNLGKEYMSRKGKIQANRKMGPPCRCRKKCFDKLSEEQRKKIFQSFWSLGDREKQWMYVANLVKKQNKRRVYTDTVSRRKHTFKYSIPVGHSKDHINYVDVCKKYFLSTLSVSDQVIYKALEKMDTTTGVLVPDQRGRHSNHPVKKTVSVISSVCDHIKSLQPVESHYTRQRSNKLYLDGDLNFLKLFEMYNEWLQANTYEEKAETERQYRDIVNDNFKLSFYVPKKDQCDQCHIFRNIDSPAEQQITDHEIHVTNKKLSRQIMKSDKNDSKSSQANKEGHCHMWHEGEAKRGSNEVSSCLSHFIQKMHQQGAREFRFWSDNCAGQNRNRIVFAFYVYIAHKLNITIKHTFLEKGHTQAEGDSVHALIERSSKNKLIYTPLEWFSLVRWAKQDGKPYNVIEMKHTDFYNFKHLLDGRNWSKNISGDVVKWNKIKEVRICAEDPFKIEYRYDLANSNAMTIAINTNTRRRQRTSMAELCPLYSNHLPLTRAKYDDLMSLCQNGIIPATYHDFFKSLSFVAGSHNVEFSDLE</sequence>
<evidence type="ECO:0000313" key="4">
    <source>
        <dbReference type="Proteomes" id="UP001153954"/>
    </source>
</evidence>
<comment type="caution">
    <text evidence="3">The sequence shown here is derived from an EMBL/GenBank/DDBJ whole genome shotgun (WGS) entry which is preliminary data.</text>
</comment>
<dbReference type="PANTHER" id="PTHR10773:SF19">
    <property type="match status" value="1"/>
</dbReference>
<reference evidence="3" key="1">
    <citation type="submission" date="2022-03" db="EMBL/GenBank/DDBJ databases">
        <authorList>
            <person name="Tunstrom K."/>
        </authorList>
    </citation>
    <scope>NUCLEOTIDE SEQUENCE</scope>
</reference>
<feature type="region of interest" description="Disordered" evidence="1">
    <location>
        <begin position="451"/>
        <end position="471"/>
    </location>
</feature>
<dbReference type="PANTHER" id="PTHR10773">
    <property type="entry name" value="DNA-DIRECTED RNA POLYMERASES I, II, AND III SUBUNIT RPABC2"/>
    <property type="match status" value="1"/>
</dbReference>
<evidence type="ECO:0000313" key="3">
    <source>
        <dbReference type="EMBL" id="CAH2091020.1"/>
    </source>
</evidence>
<gene>
    <name evidence="3" type="ORF">EEDITHA_LOCUS6919</name>
</gene>
<evidence type="ECO:0000256" key="1">
    <source>
        <dbReference type="SAM" id="MobiDB-lite"/>
    </source>
</evidence>
<protein>
    <recommendedName>
        <fullName evidence="2">DUF7869 domain-containing protein</fullName>
    </recommendedName>
</protein>
<name>A0AAU9TZP8_EUPED</name>
<accession>A0AAU9TZP8</accession>
<dbReference type="AlphaFoldDB" id="A0AAU9TZP8"/>
<evidence type="ECO:0000259" key="2">
    <source>
        <dbReference type="Pfam" id="PF25273"/>
    </source>
</evidence>
<dbReference type="Pfam" id="PF25273">
    <property type="entry name" value="DUF7869"/>
    <property type="match status" value="1"/>
</dbReference>
<feature type="region of interest" description="Disordered" evidence="1">
    <location>
        <begin position="152"/>
        <end position="177"/>
    </location>
</feature>
<dbReference type="Proteomes" id="UP001153954">
    <property type="component" value="Unassembled WGS sequence"/>
</dbReference>